<dbReference type="GO" id="GO:0004309">
    <property type="term" value="F:exopolyphosphatase activity"/>
    <property type="evidence" value="ECO:0007669"/>
    <property type="project" value="TreeGrafter"/>
</dbReference>
<evidence type="ECO:0000259" key="6">
    <source>
        <dbReference type="Pfam" id="PF01368"/>
    </source>
</evidence>
<dbReference type="EMBL" id="CAUWAG010000020">
    <property type="protein sequence ID" value="CAJ2513276.1"/>
    <property type="molecule type" value="Genomic_DNA"/>
</dbReference>
<feature type="chain" id="PRO_5042610208" evidence="5">
    <location>
        <begin position="21"/>
        <end position="451"/>
    </location>
</feature>
<evidence type="ECO:0000259" key="7">
    <source>
        <dbReference type="Pfam" id="PF02833"/>
    </source>
</evidence>
<reference evidence="8" key="1">
    <citation type="submission" date="2023-10" db="EMBL/GenBank/DDBJ databases">
        <authorList>
            <person name="Hackl T."/>
        </authorList>
    </citation>
    <scope>NUCLEOTIDE SEQUENCE</scope>
</reference>
<dbReference type="GO" id="GO:0046872">
    <property type="term" value="F:metal ion binding"/>
    <property type="evidence" value="ECO:0007669"/>
    <property type="project" value="UniProtKB-KW"/>
</dbReference>
<feature type="signal peptide" evidence="5">
    <location>
        <begin position="1"/>
        <end position="20"/>
    </location>
</feature>
<dbReference type="PANTHER" id="PTHR12112:SF20">
    <property type="entry name" value="EXOPOLYPHOSPHATASE"/>
    <property type="match status" value="1"/>
</dbReference>
<dbReference type="PANTHER" id="PTHR12112">
    <property type="entry name" value="BNIP - RELATED"/>
    <property type="match status" value="1"/>
</dbReference>
<proteinExistence type="predicted"/>
<dbReference type="Proteomes" id="UP001295740">
    <property type="component" value="Unassembled WGS sequence"/>
</dbReference>
<gene>
    <name evidence="8" type="ORF">KHLLAP_LOCUS13744</name>
</gene>
<evidence type="ECO:0000256" key="4">
    <source>
        <dbReference type="ARBA" id="ARBA00023211"/>
    </source>
</evidence>
<protein>
    <submittedName>
        <fullName evidence="8">Uu.00g013950.m01.CDS01</fullName>
    </submittedName>
</protein>
<sequence>MRFWRALELSGLFMATGTAAAPQEQKPMSLPLSDHSHVGHFSEWSRQTKKEFLIDWQRGRASEWILVQGNEAGDLDSMVAALAWAYHLDHATANTSSPLKAIALLQTDADALDLRPENSLVLKHARMQGGHSDILTIDELPEDPETLSRTIRGVVLVDHPEPLRRWDDAAVLSIFDHHKDRGAAPDAKPRVFENVASCTTLVARQMLDELEALPREYHMPHELLQMILSAVALDSSGLRKKDSFAADVQTAERVLGRSRWAHRDLDDVMDDLDGQLSKAKKDIDGMGLRDLLRRDWKGDLVDTPSARTPTVSLGFASVPFSMDEQIEKTEFRELFDWFAIEAAWTAESGVDISVTLSKRKVRDAKGKKKKIREITLVVRSDVRIDEAQADDLFRTVVRAIEGDDSLTNLRPWHGKGVEELGARRAIWTHERSDAGRKVIRPLVEAAVRGWD</sequence>
<dbReference type="Pfam" id="PF02833">
    <property type="entry name" value="DHHA2"/>
    <property type="match status" value="1"/>
</dbReference>
<evidence type="ECO:0000256" key="5">
    <source>
        <dbReference type="SAM" id="SignalP"/>
    </source>
</evidence>
<dbReference type="SUPFAM" id="SSF64182">
    <property type="entry name" value="DHH phosphoesterases"/>
    <property type="match status" value="1"/>
</dbReference>
<evidence type="ECO:0000256" key="3">
    <source>
        <dbReference type="ARBA" id="ARBA00022801"/>
    </source>
</evidence>
<dbReference type="InterPro" id="IPR004097">
    <property type="entry name" value="DHHA2"/>
</dbReference>
<evidence type="ECO:0000313" key="9">
    <source>
        <dbReference type="Proteomes" id="UP001295740"/>
    </source>
</evidence>
<dbReference type="AlphaFoldDB" id="A0AAI8VY88"/>
<feature type="domain" description="DDH" evidence="6">
    <location>
        <begin position="65"/>
        <end position="230"/>
    </location>
</feature>
<dbReference type="Gene3D" id="3.90.1640.10">
    <property type="entry name" value="inorganic pyrophosphatase (n-terminal core)"/>
    <property type="match status" value="1"/>
</dbReference>
<dbReference type="Gene3D" id="3.10.310.20">
    <property type="entry name" value="DHHA2 domain"/>
    <property type="match status" value="1"/>
</dbReference>
<dbReference type="Pfam" id="PF01368">
    <property type="entry name" value="DHH"/>
    <property type="match status" value="1"/>
</dbReference>
<accession>A0AAI8VY88</accession>
<keyword evidence="3" id="KW-0378">Hydrolase</keyword>
<dbReference type="InterPro" id="IPR001667">
    <property type="entry name" value="DDH_dom"/>
</dbReference>
<evidence type="ECO:0000256" key="1">
    <source>
        <dbReference type="ARBA" id="ARBA00001936"/>
    </source>
</evidence>
<keyword evidence="9" id="KW-1185">Reference proteome</keyword>
<dbReference type="InterPro" id="IPR038763">
    <property type="entry name" value="DHH_sf"/>
</dbReference>
<comment type="cofactor">
    <cofactor evidence="1">
        <name>Mn(2+)</name>
        <dbReference type="ChEBI" id="CHEBI:29035"/>
    </cofactor>
</comment>
<evidence type="ECO:0000256" key="2">
    <source>
        <dbReference type="ARBA" id="ARBA00022723"/>
    </source>
</evidence>
<dbReference type="InterPro" id="IPR038222">
    <property type="entry name" value="DHHA2_dom_sf"/>
</dbReference>
<organism evidence="8 9">
    <name type="scientific">Anthostomella pinea</name>
    <dbReference type="NCBI Taxonomy" id="933095"/>
    <lineage>
        <taxon>Eukaryota</taxon>
        <taxon>Fungi</taxon>
        <taxon>Dikarya</taxon>
        <taxon>Ascomycota</taxon>
        <taxon>Pezizomycotina</taxon>
        <taxon>Sordariomycetes</taxon>
        <taxon>Xylariomycetidae</taxon>
        <taxon>Xylariales</taxon>
        <taxon>Xylariaceae</taxon>
        <taxon>Anthostomella</taxon>
    </lineage>
</organism>
<keyword evidence="5" id="KW-0732">Signal</keyword>
<name>A0AAI8VY88_9PEZI</name>
<keyword evidence="4" id="KW-0464">Manganese</keyword>
<dbReference type="GO" id="GO:0005737">
    <property type="term" value="C:cytoplasm"/>
    <property type="evidence" value="ECO:0007669"/>
    <property type="project" value="InterPro"/>
</dbReference>
<keyword evidence="2" id="KW-0479">Metal-binding</keyword>
<comment type="caution">
    <text evidence="8">The sequence shown here is derived from an EMBL/GenBank/DDBJ whole genome shotgun (WGS) entry which is preliminary data.</text>
</comment>
<evidence type="ECO:0000313" key="8">
    <source>
        <dbReference type="EMBL" id="CAJ2513276.1"/>
    </source>
</evidence>
<feature type="domain" description="DHHA2" evidence="7">
    <location>
        <begin position="275"/>
        <end position="444"/>
    </location>
</feature>